<reference evidence="1 2" key="1">
    <citation type="journal article" date="2018" name="Front. Plant Sci.">
        <title>Red Clover (Trifolium pratense) and Zigzag Clover (T. medium) - A Picture of Genomic Similarities and Differences.</title>
        <authorList>
            <person name="Dluhosova J."/>
            <person name="Istvanek J."/>
            <person name="Nedelnik J."/>
            <person name="Repkova J."/>
        </authorList>
    </citation>
    <scope>NUCLEOTIDE SEQUENCE [LARGE SCALE GENOMIC DNA]</scope>
    <source>
        <strain evidence="2">cv. 10/8</strain>
        <tissue evidence="1">Leaf</tissue>
    </source>
</reference>
<accession>A0A392Q4M9</accession>
<protein>
    <submittedName>
        <fullName evidence="1">Uncharacterized protein</fullName>
    </submittedName>
</protein>
<dbReference type="Proteomes" id="UP000265520">
    <property type="component" value="Unassembled WGS sequence"/>
</dbReference>
<comment type="caution">
    <text evidence="1">The sequence shown here is derived from an EMBL/GenBank/DDBJ whole genome shotgun (WGS) entry which is preliminary data.</text>
</comment>
<keyword evidence="2" id="KW-1185">Reference proteome</keyword>
<organism evidence="1 2">
    <name type="scientific">Trifolium medium</name>
    <dbReference type="NCBI Taxonomy" id="97028"/>
    <lineage>
        <taxon>Eukaryota</taxon>
        <taxon>Viridiplantae</taxon>
        <taxon>Streptophyta</taxon>
        <taxon>Embryophyta</taxon>
        <taxon>Tracheophyta</taxon>
        <taxon>Spermatophyta</taxon>
        <taxon>Magnoliopsida</taxon>
        <taxon>eudicotyledons</taxon>
        <taxon>Gunneridae</taxon>
        <taxon>Pentapetalae</taxon>
        <taxon>rosids</taxon>
        <taxon>fabids</taxon>
        <taxon>Fabales</taxon>
        <taxon>Fabaceae</taxon>
        <taxon>Papilionoideae</taxon>
        <taxon>50 kb inversion clade</taxon>
        <taxon>NPAAA clade</taxon>
        <taxon>Hologalegina</taxon>
        <taxon>IRL clade</taxon>
        <taxon>Trifolieae</taxon>
        <taxon>Trifolium</taxon>
    </lineage>
</organism>
<sequence>PKAFALSIIKKGIDA</sequence>
<proteinExistence type="predicted"/>
<evidence type="ECO:0000313" key="2">
    <source>
        <dbReference type="Proteomes" id="UP000265520"/>
    </source>
</evidence>
<name>A0A392Q4M9_9FABA</name>
<evidence type="ECO:0000313" key="1">
    <source>
        <dbReference type="EMBL" id="MCI19074.1"/>
    </source>
</evidence>
<feature type="non-terminal residue" evidence="1">
    <location>
        <position position="1"/>
    </location>
</feature>
<dbReference type="EMBL" id="LXQA010113136">
    <property type="protein sequence ID" value="MCI19074.1"/>
    <property type="molecule type" value="Genomic_DNA"/>
</dbReference>